<dbReference type="EMBL" id="JANBQD010000020">
    <property type="protein sequence ID" value="KAJ1993251.1"/>
    <property type="molecule type" value="Genomic_DNA"/>
</dbReference>
<feature type="compositionally biased region" description="Low complexity" evidence="5">
    <location>
        <begin position="1"/>
        <end position="21"/>
    </location>
</feature>
<sequence length="581" mass="59152">MSNQNNNGGNNSNQTNPNTGSGTNGEGEDTIASFTNLGGDGLDTETLNLFGSFTNDAGAGNGIDGLGGLGGLGNAGFGQLSANDLSGFGVDLNSFDLGAGAGDNMSMDLSSIQLMNLDDASLGGGNAQPVGSTDDAAQMMARLLGPGSQIVTSATAVTSSITAPLAHTAMEDNKEISAPPAQSAGGAVSSTPMTADASTGGAEATQELQQLQGSTEQADLSVEPTGTGAGTRSTKTRSSSQSSDDMGDIPLAQLTLMQSGSLNQVNAGIAVPGAIPGALIQPPQMTTSALPLQGMDMGSQLGAATPLHTQGQLGQQTLGGIGAPPLGVTMLGTEGVEDALRSAAMHNQSSINALAQSQQQQHQRDQLQQPGSFRQLGQLSGLSSQLHGAGIVGVANALSTQAALDNALGPMHGALKMANTPVLESSGSGVESTVYLGKQKEPKEPDNSKLKLELLRPDTDIDETPLDKLEEIETQLCMLLDAASRAIRMMTGPSGAEQLGFGMEAGNSKIKATVKEFMQLVAQIQAGLRYQHKRLVSKGIPIEATAGFQSDVAGFERDLVAWSDAARLMASALQSGLEFSS</sequence>
<gene>
    <name evidence="4" type="primary">MED11</name>
    <name evidence="6" type="ORF">EDC05_002327</name>
</gene>
<name>A0ABQ8PPE9_9FUNG</name>
<dbReference type="InterPro" id="IPR019404">
    <property type="entry name" value="Mediator_Med11"/>
</dbReference>
<comment type="subunit">
    <text evidence="4">Component of the Mediator complex.</text>
</comment>
<keyword evidence="3 4" id="KW-0539">Nucleus</keyword>
<dbReference type="Pfam" id="PF10280">
    <property type="entry name" value="Med11"/>
    <property type="match status" value="1"/>
</dbReference>
<keyword evidence="4" id="KW-0010">Activator</keyword>
<evidence type="ECO:0000313" key="7">
    <source>
        <dbReference type="Proteomes" id="UP001151295"/>
    </source>
</evidence>
<comment type="subcellular location">
    <subcellularLocation>
        <location evidence="1 4">Nucleus</location>
    </subcellularLocation>
</comment>
<evidence type="ECO:0000313" key="6">
    <source>
        <dbReference type="EMBL" id="KAJ1993251.1"/>
    </source>
</evidence>
<protein>
    <recommendedName>
        <fullName evidence="4">Mediator of RNA polymerase II transcription subunit 11</fullName>
    </recommendedName>
    <alternativeName>
        <fullName evidence="4">Mediator complex subunit 11</fullName>
    </alternativeName>
</protein>
<accession>A0ABQ8PPE9</accession>
<evidence type="ECO:0000256" key="3">
    <source>
        <dbReference type="ARBA" id="ARBA00023242"/>
    </source>
</evidence>
<evidence type="ECO:0000256" key="2">
    <source>
        <dbReference type="ARBA" id="ARBA00008186"/>
    </source>
</evidence>
<comment type="similarity">
    <text evidence="2 4">Belongs to the Mediator complex subunit 11 family.</text>
</comment>
<keyword evidence="4" id="KW-0804">Transcription</keyword>
<proteinExistence type="inferred from homology"/>
<evidence type="ECO:0000256" key="1">
    <source>
        <dbReference type="ARBA" id="ARBA00004123"/>
    </source>
</evidence>
<feature type="compositionally biased region" description="Polar residues" evidence="5">
    <location>
        <begin position="188"/>
        <end position="197"/>
    </location>
</feature>
<feature type="compositionally biased region" description="Low complexity" evidence="5">
    <location>
        <begin position="230"/>
        <end position="243"/>
    </location>
</feature>
<dbReference type="Proteomes" id="UP001151295">
    <property type="component" value="Unassembled WGS sequence"/>
</dbReference>
<organism evidence="6 7">
    <name type="scientific">Coemansia umbellata</name>
    <dbReference type="NCBI Taxonomy" id="1424467"/>
    <lineage>
        <taxon>Eukaryota</taxon>
        <taxon>Fungi</taxon>
        <taxon>Fungi incertae sedis</taxon>
        <taxon>Zoopagomycota</taxon>
        <taxon>Kickxellomycotina</taxon>
        <taxon>Kickxellomycetes</taxon>
        <taxon>Kickxellales</taxon>
        <taxon>Kickxellaceae</taxon>
        <taxon>Coemansia</taxon>
    </lineage>
</organism>
<dbReference type="Gene3D" id="1.10.287.3490">
    <property type="match status" value="1"/>
</dbReference>
<keyword evidence="7" id="KW-1185">Reference proteome</keyword>
<evidence type="ECO:0000256" key="4">
    <source>
        <dbReference type="RuleBase" id="RU364147"/>
    </source>
</evidence>
<evidence type="ECO:0000256" key="5">
    <source>
        <dbReference type="SAM" id="MobiDB-lite"/>
    </source>
</evidence>
<comment type="caution">
    <text evidence="6">The sequence shown here is derived from an EMBL/GenBank/DDBJ whole genome shotgun (WGS) entry which is preliminary data.</text>
</comment>
<feature type="region of interest" description="Disordered" evidence="5">
    <location>
        <begin position="1"/>
        <end position="37"/>
    </location>
</feature>
<feature type="compositionally biased region" description="Polar residues" evidence="5">
    <location>
        <begin position="206"/>
        <end position="218"/>
    </location>
</feature>
<comment type="function">
    <text evidence="4">Component of the Mediator complex, a coactivator involved in the regulated transcription of nearly all RNA polymerase II-dependent genes. Mediator functions as a bridge to convey information from gene-specific regulatory proteins to the basal RNA polymerase II transcription machinery. Mediator is recruited to promoters by direct interactions with regulatory proteins and serves as a scaffold for the assembly of a functional pre-initiation complex with RNA polymerase II and the general transcription factors.</text>
</comment>
<keyword evidence="4" id="KW-0805">Transcription regulation</keyword>
<feature type="region of interest" description="Disordered" evidence="5">
    <location>
        <begin position="177"/>
        <end position="247"/>
    </location>
</feature>
<reference evidence="6" key="1">
    <citation type="submission" date="2022-07" db="EMBL/GenBank/DDBJ databases">
        <title>Phylogenomic reconstructions and comparative analyses of Kickxellomycotina fungi.</title>
        <authorList>
            <person name="Reynolds N.K."/>
            <person name="Stajich J.E."/>
            <person name="Barry K."/>
            <person name="Grigoriev I.V."/>
            <person name="Crous P."/>
            <person name="Smith M.E."/>
        </authorList>
    </citation>
    <scope>NUCLEOTIDE SEQUENCE</scope>
    <source>
        <strain evidence="6">BCRC 34882</strain>
    </source>
</reference>